<reference evidence="7 8" key="1">
    <citation type="submission" date="2019-07" db="EMBL/GenBank/DDBJ databases">
        <authorList>
            <person name="Duangmal K."/>
            <person name="Teo W.F.A."/>
        </authorList>
    </citation>
    <scope>NUCLEOTIDE SEQUENCE [LARGE SCALE GENOMIC DNA]</scope>
    <source>
        <strain evidence="7 8">TBRC 6029</strain>
    </source>
</reference>
<dbReference type="Gene3D" id="3.20.20.30">
    <property type="entry name" value="Luciferase-like domain"/>
    <property type="match status" value="1"/>
</dbReference>
<dbReference type="Proteomes" id="UP000320011">
    <property type="component" value="Unassembled WGS sequence"/>
</dbReference>
<keyword evidence="8" id="KW-1185">Reference proteome</keyword>
<keyword evidence="2" id="KW-0288">FMN</keyword>
<evidence type="ECO:0000256" key="2">
    <source>
        <dbReference type="ARBA" id="ARBA00022643"/>
    </source>
</evidence>
<feature type="compositionally biased region" description="Basic residues" evidence="5">
    <location>
        <begin position="34"/>
        <end position="55"/>
    </location>
</feature>
<feature type="region of interest" description="Disordered" evidence="5">
    <location>
        <begin position="1"/>
        <end position="63"/>
    </location>
</feature>
<organism evidence="7 8">
    <name type="scientific">Amycolatopsis rhizosphaerae</name>
    <dbReference type="NCBI Taxonomy" id="2053003"/>
    <lineage>
        <taxon>Bacteria</taxon>
        <taxon>Bacillati</taxon>
        <taxon>Actinomycetota</taxon>
        <taxon>Actinomycetes</taxon>
        <taxon>Pseudonocardiales</taxon>
        <taxon>Pseudonocardiaceae</taxon>
        <taxon>Amycolatopsis</taxon>
    </lineage>
</organism>
<dbReference type="InterPro" id="IPR011251">
    <property type="entry name" value="Luciferase-like_dom"/>
</dbReference>
<dbReference type="Pfam" id="PF00296">
    <property type="entry name" value="Bac_luciferase"/>
    <property type="match status" value="1"/>
</dbReference>
<accession>A0A558DJZ3</accession>
<dbReference type="EC" id="1.-.-.-" evidence="7"/>
<dbReference type="AlphaFoldDB" id="A0A558DJZ3"/>
<keyword evidence="3 7" id="KW-0560">Oxidoreductase</keyword>
<evidence type="ECO:0000256" key="4">
    <source>
        <dbReference type="ARBA" id="ARBA00023033"/>
    </source>
</evidence>
<name>A0A558DJZ3_9PSEU</name>
<feature type="compositionally biased region" description="Basic and acidic residues" evidence="5">
    <location>
        <begin position="19"/>
        <end position="29"/>
    </location>
</feature>
<evidence type="ECO:0000256" key="1">
    <source>
        <dbReference type="ARBA" id="ARBA00022630"/>
    </source>
</evidence>
<keyword evidence="1" id="KW-0285">Flavoprotein</keyword>
<proteinExistence type="predicted"/>
<gene>
    <name evidence="7" type="ORF">FNH05_03045</name>
</gene>
<dbReference type="SUPFAM" id="SSF51679">
    <property type="entry name" value="Bacterial luciferase-like"/>
    <property type="match status" value="1"/>
</dbReference>
<dbReference type="PANTHER" id="PTHR42847:SF4">
    <property type="entry name" value="ALKANESULFONATE MONOOXYGENASE-RELATED"/>
    <property type="match status" value="1"/>
</dbReference>
<reference evidence="7 8" key="2">
    <citation type="submission" date="2019-08" db="EMBL/GenBank/DDBJ databases">
        <title>Amycolatopsis acidicola sp. nov., isolated from peat swamp forest soil.</title>
        <authorList>
            <person name="Srisuk N."/>
        </authorList>
    </citation>
    <scope>NUCLEOTIDE SEQUENCE [LARGE SCALE GENOMIC DNA]</scope>
    <source>
        <strain evidence="7 8">TBRC 6029</strain>
    </source>
</reference>
<keyword evidence="4" id="KW-0503">Monooxygenase</keyword>
<protein>
    <submittedName>
        <fullName evidence="7">TIGR03619 family F420-dependent LLM class oxidoreductase</fullName>
        <ecNumber evidence="7">1.-.-.-</ecNumber>
    </submittedName>
</protein>
<sequence length="381" mass="42367">MGLHHGFPLRRPDGAPGRSLEDRRTDRRPGLLAQRRRALPGKGRRRPFRKRRGRRPALPPARLAARRPCREGFPVKFDIALPGTNHLPGRFGWARELPPAGLKRILKVADALGFASVTVSEHYAMPYFEVPRLGAYWQDALSVMAFAAAATEQVRIDATVLVLPYHRPLQLAKALATIDVLSGGRLNVSVGVGHAEQEFEALGVPFRRRGAITDEILTVLHTLWQEDTPEHHGEHFDVSGLAFEPKPVQRPRPPIYVGGNSKPALRRAARHDGWQPNPIGFTLAEIPPLLDYIRAQPEFAGKEDSFDLNWLEHPSDVDLPHSFAGQDLREYRDRLVTAYTSSYPATGVTRTAIGVPPGIASTGEYLDYLHWFAAEVMSAIS</sequence>
<dbReference type="InterPro" id="IPR036661">
    <property type="entry name" value="Luciferase-like_sf"/>
</dbReference>
<dbReference type="EMBL" id="VJWX01000014">
    <property type="protein sequence ID" value="TVT61333.1"/>
    <property type="molecule type" value="Genomic_DNA"/>
</dbReference>
<dbReference type="GO" id="GO:0008726">
    <property type="term" value="F:alkanesulfonate monooxygenase activity"/>
    <property type="evidence" value="ECO:0007669"/>
    <property type="project" value="TreeGrafter"/>
</dbReference>
<dbReference type="InterPro" id="IPR019921">
    <property type="entry name" value="Lucif-like_OxRdtase_Rv2161c"/>
</dbReference>
<dbReference type="OrthoDB" id="5175259at2"/>
<evidence type="ECO:0000259" key="6">
    <source>
        <dbReference type="Pfam" id="PF00296"/>
    </source>
</evidence>
<feature type="domain" description="Luciferase-like" evidence="6">
    <location>
        <begin position="98"/>
        <end position="304"/>
    </location>
</feature>
<dbReference type="InterPro" id="IPR050172">
    <property type="entry name" value="SsuD_RutA_monooxygenase"/>
</dbReference>
<dbReference type="GO" id="GO:0046306">
    <property type="term" value="P:alkanesulfonate catabolic process"/>
    <property type="evidence" value="ECO:0007669"/>
    <property type="project" value="TreeGrafter"/>
</dbReference>
<dbReference type="PANTHER" id="PTHR42847">
    <property type="entry name" value="ALKANESULFONATE MONOOXYGENASE"/>
    <property type="match status" value="1"/>
</dbReference>
<evidence type="ECO:0000256" key="5">
    <source>
        <dbReference type="SAM" id="MobiDB-lite"/>
    </source>
</evidence>
<evidence type="ECO:0000313" key="8">
    <source>
        <dbReference type="Proteomes" id="UP000320011"/>
    </source>
</evidence>
<comment type="caution">
    <text evidence="7">The sequence shown here is derived from an EMBL/GenBank/DDBJ whole genome shotgun (WGS) entry which is preliminary data.</text>
</comment>
<evidence type="ECO:0000313" key="7">
    <source>
        <dbReference type="EMBL" id="TVT61333.1"/>
    </source>
</evidence>
<dbReference type="NCBIfam" id="TIGR03619">
    <property type="entry name" value="F420_Rv2161c"/>
    <property type="match status" value="1"/>
</dbReference>
<evidence type="ECO:0000256" key="3">
    <source>
        <dbReference type="ARBA" id="ARBA00023002"/>
    </source>
</evidence>